<protein>
    <submittedName>
        <fullName evidence="2">Uncharacterized protein</fullName>
    </submittedName>
</protein>
<dbReference type="Proteomes" id="UP000276834">
    <property type="component" value="Unassembled WGS sequence"/>
</dbReference>
<evidence type="ECO:0000256" key="1">
    <source>
        <dbReference type="SAM" id="MobiDB-lite"/>
    </source>
</evidence>
<dbReference type="EMBL" id="QUSF01000066">
    <property type="protein sequence ID" value="RLV96847.1"/>
    <property type="molecule type" value="Genomic_DNA"/>
</dbReference>
<evidence type="ECO:0000313" key="2">
    <source>
        <dbReference type="EMBL" id="RLV96847.1"/>
    </source>
</evidence>
<keyword evidence="3" id="KW-1185">Reference proteome</keyword>
<accession>A0A3L8S3L9</accession>
<organism evidence="2 3">
    <name type="scientific">Chloebia gouldiae</name>
    <name type="common">Gouldian finch</name>
    <name type="synonym">Erythrura gouldiae</name>
    <dbReference type="NCBI Taxonomy" id="44316"/>
    <lineage>
        <taxon>Eukaryota</taxon>
        <taxon>Metazoa</taxon>
        <taxon>Chordata</taxon>
        <taxon>Craniata</taxon>
        <taxon>Vertebrata</taxon>
        <taxon>Euteleostomi</taxon>
        <taxon>Archelosauria</taxon>
        <taxon>Archosauria</taxon>
        <taxon>Dinosauria</taxon>
        <taxon>Saurischia</taxon>
        <taxon>Theropoda</taxon>
        <taxon>Coelurosauria</taxon>
        <taxon>Aves</taxon>
        <taxon>Neognathae</taxon>
        <taxon>Neoaves</taxon>
        <taxon>Telluraves</taxon>
        <taxon>Australaves</taxon>
        <taxon>Passeriformes</taxon>
        <taxon>Passeroidea</taxon>
        <taxon>Passeridae</taxon>
        <taxon>Chloebia</taxon>
    </lineage>
</organism>
<gene>
    <name evidence="2" type="ORF">DV515_00012346</name>
</gene>
<feature type="compositionally biased region" description="Low complexity" evidence="1">
    <location>
        <begin position="29"/>
        <end position="40"/>
    </location>
</feature>
<dbReference type="AlphaFoldDB" id="A0A3L8S3L9"/>
<feature type="region of interest" description="Disordered" evidence="1">
    <location>
        <begin position="1"/>
        <end position="51"/>
    </location>
</feature>
<comment type="caution">
    <text evidence="2">The sequence shown here is derived from an EMBL/GenBank/DDBJ whole genome shotgun (WGS) entry which is preliminary data.</text>
</comment>
<reference evidence="2 3" key="1">
    <citation type="journal article" date="2018" name="Proc. R. Soc. B">
        <title>A non-coding region near Follistatin controls head colour polymorphism in the Gouldian finch.</title>
        <authorList>
            <person name="Toomey M.B."/>
            <person name="Marques C.I."/>
            <person name="Andrade P."/>
            <person name="Araujo P.M."/>
            <person name="Sabatino S."/>
            <person name="Gazda M.A."/>
            <person name="Afonso S."/>
            <person name="Lopes R.J."/>
            <person name="Corbo J.C."/>
            <person name="Carneiro M."/>
        </authorList>
    </citation>
    <scope>NUCLEOTIDE SEQUENCE [LARGE SCALE GENOMIC DNA]</scope>
    <source>
        <strain evidence="2">Red01</strain>
        <tissue evidence="2">Muscle</tissue>
    </source>
</reference>
<feature type="region of interest" description="Disordered" evidence="1">
    <location>
        <begin position="58"/>
        <end position="77"/>
    </location>
</feature>
<feature type="compositionally biased region" description="Basic and acidic residues" evidence="1">
    <location>
        <begin position="1"/>
        <end position="11"/>
    </location>
</feature>
<evidence type="ECO:0000313" key="3">
    <source>
        <dbReference type="Proteomes" id="UP000276834"/>
    </source>
</evidence>
<sequence>MCRNPILEKDQPCGVSDTTQGIPKAGPASLSRSQGGSQSLREGDAGTSLPCSQWTSHLVTGHKHASDVSHSYKGPGS</sequence>
<name>A0A3L8S3L9_CHLGU</name>
<proteinExistence type="predicted"/>